<dbReference type="HAMAP" id="MF_01186">
    <property type="entry name" value="LPS_assembly_LptE"/>
    <property type="match status" value="1"/>
</dbReference>
<dbReference type="InterPro" id="IPR007485">
    <property type="entry name" value="LPS_assembly_LptE"/>
</dbReference>
<protein>
    <recommendedName>
        <fullName evidence="6">LPS-assembly lipoprotein LptE</fullName>
    </recommendedName>
</protein>
<dbReference type="Gene3D" id="3.30.160.150">
    <property type="entry name" value="Lipoprotein like domain"/>
    <property type="match status" value="1"/>
</dbReference>
<comment type="function">
    <text evidence="6">Together with LptD, is involved in the assembly of lipopolysaccharide (LPS) at the surface of the outer membrane. Required for the proper assembly of LptD. Binds LPS and may serve as the LPS recognition site at the outer membrane.</text>
</comment>
<dbReference type="PANTHER" id="PTHR38098">
    <property type="entry name" value="LPS-ASSEMBLY LIPOPROTEIN LPTE"/>
    <property type="match status" value="1"/>
</dbReference>
<sequence>MVKIHKQQFLILITVILLLTACGFKLRGQATALPFKTMYVTAPDGHTIGIEMERMIKATPTTRLSQSAAEAEATLDIVNAFNERAILSLSGGGRVRDFNLIYRVNYRVLDNKGIEIVPNTEISLTRVLPFLDAQVLAKEAEERLLLKDMQSDAIQQILWRLSTIKFPAESTQ</sequence>
<gene>
    <name evidence="6" type="primary">lptE</name>
    <name evidence="7" type="ORF">SAMN05216334_11352</name>
</gene>
<reference evidence="7 8" key="1">
    <citation type="submission" date="2016-10" db="EMBL/GenBank/DDBJ databases">
        <authorList>
            <person name="de Groot N.N."/>
        </authorList>
    </citation>
    <scope>NUCLEOTIDE SEQUENCE [LARGE SCALE GENOMIC DNA]</scope>
    <source>
        <strain evidence="7 8">Nm13</strain>
    </source>
</reference>
<dbReference type="PROSITE" id="PS51257">
    <property type="entry name" value="PROKAR_LIPOPROTEIN"/>
    <property type="match status" value="1"/>
</dbReference>
<keyword evidence="4 6" id="KW-0998">Cell outer membrane</keyword>
<dbReference type="GO" id="GO:1990351">
    <property type="term" value="C:transporter complex"/>
    <property type="evidence" value="ECO:0007669"/>
    <property type="project" value="TreeGrafter"/>
</dbReference>
<keyword evidence="2 6" id="KW-0472">Membrane</keyword>
<proteinExistence type="inferred from homology"/>
<dbReference type="GO" id="GO:0043165">
    <property type="term" value="P:Gram-negative-bacterium-type cell outer membrane assembly"/>
    <property type="evidence" value="ECO:0007669"/>
    <property type="project" value="UniProtKB-UniRule"/>
</dbReference>
<keyword evidence="5 6" id="KW-0449">Lipoprotein</keyword>
<dbReference type="RefSeq" id="WP_103966643.1">
    <property type="nucleotide sequence ID" value="NZ_FNUX01000013.1"/>
</dbReference>
<dbReference type="AlphaFoldDB" id="A0A1H5VPV1"/>
<dbReference type="PANTHER" id="PTHR38098:SF1">
    <property type="entry name" value="LPS-ASSEMBLY LIPOPROTEIN LPTE"/>
    <property type="match status" value="1"/>
</dbReference>
<dbReference type="OrthoDB" id="5298094at2"/>
<comment type="subcellular location">
    <subcellularLocation>
        <location evidence="6">Cell outer membrane</location>
        <topology evidence="6">Lipid-anchor</topology>
    </subcellularLocation>
</comment>
<evidence type="ECO:0000256" key="2">
    <source>
        <dbReference type="ARBA" id="ARBA00023136"/>
    </source>
</evidence>
<dbReference type="GO" id="GO:0001530">
    <property type="term" value="F:lipopolysaccharide binding"/>
    <property type="evidence" value="ECO:0007669"/>
    <property type="project" value="TreeGrafter"/>
</dbReference>
<dbReference type="EMBL" id="FNUX01000013">
    <property type="protein sequence ID" value="SEF88547.1"/>
    <property type="molecule type" value="Genomic_DNA"/>
</dbReference>
<evidence type="ECO:0000256" key="3">
    <source>
        <dbReference type="ARBA" id="ARBA00023139"/>
    </source>
</evidence>
<dbReference type="Proteomes" id="UP000236753">
    <property type="component" value="Unassembled WGS sequence"/>
</dbReference>
<comment type="similarity">
    <text evidence="6">Belongs to the LptE lipoprotein family.</text>
</comment>
<keyword evidence="3 6" id="KW-0564">Palmitate</keyword>
<evidence type="ECO:0000256" key="4">
    <source>
        <dbReference type="ARBA" id="ARBA00023237"/>
    </source>
</evidence>
<evidence type="ECO:0000313" key="7">
    <source>
        <dbReference type="EMBL" id="SEF88547.1"/>
    </source>
</evidence>
<accession>A0A1H5VPV1</accession>
<evidence type="ECO:0000256" key="1">
    <source>
        <dbReference type="ARBA" id="ARBA00022729"/>
    </source>
</evidence>
<evidence type="ECO:0000256" key="6">
    <source>
        <dbReference type="HAMAP-Rule" id="MF_01186"/>
    </source>
</evidence>
<dbReference type="GO" id="GO:0015920">
    <property type="term" value="P:lipopolysaccharide transport"/>
    <property type="evidence" value="ECO:0007669"/>
    <property type="project" value="TreeGrafter"/>
</dbReference>
<organism evidence="7 8">
    <name type="scientific">Nitrosomonas ureae</name>
    <dbReference type="NCBI Taxonomy" id="44577"/>
    <lineage>
        <taxon>Bacteria</taxon>
        <taxon>Pseudomonadati</taxon>
        <taxon>Pseudomonadota</taxon>
        <taxon>Betaproteobacteria</taxon>
        <taxon>Nitrosomonadales</taxon>
        <taxon>Nitrosomonadaceae</taxon>
        <taxon>Nitrosomonas</taxon>
    </lineage>
</organism>
<evidence type="ECO:0000313" key="8">
    <source>
        <dbReference type="Proteomes" id="UP000236753"/>
    </source>
</evidence>
<dbReference type="GO" id="GO:0009279">
    <property type="term" value="C:cell outer membrane"/>
    <property type="evidence" value="ECO:0007669"/>
    <property type="project" value="UniProtKB-SubCell"/>
</dbReference>
<comment type="subunit">
    <text evidence="6">Component of the lipopolysaccharide transport and assembly complex. Interacts with LptD.</text>
</comment>
<evidence type="ECO:0000256" key="5">
    <source>
        <dbReference type="ARBA" id="ARBA00023288"/>
    </source>
</evidence>
<dbReference type="Pfam" id="PF04390">
    <property type="entry name" value="LptE"/>
    <property type="match status" value="1"/>
</dbReference>
<name>A0A1H5VPV1_9PROT</name>
<keyword evidence="1 6" id="KW-0732">Signal</keyword>